<feature type="transmembrane region" description="Helical" evidence="1">
    <location>
        <begin position="381"/>
        <end position="405"/>
    </location>
</feature>
<evidence type="ECO:0000256" key="1">
    <source>
        <dbReference type="SAM" id="Phobius"/>
    </source>
</evidence>
<sequence>MSDNFNNIDKDEEQQVNKKEYNAKQIIDNKINVDINQIADDKIDNESIAPIIDSESNINTKQNVKNKINKDSEKFVDNKSNIDNEQNIYNKQNYNTELAVEDKDENTNPTANNNVQKKSSRFINNPLMTYIVNTLIENTTDNFKSKVPDQNLLTNDISEVNETGMNKGDVSSINNNMSFDSKVKKSSFKDFTENKSAMNDDSQLQEENIFNIKKQRPKKSKIGKKQEKPKVKYNNNEYQKVKLIISENESDIESEHESEEENYREFRKQNYLRVNKKRNEKPSFSKKLFSTLISPLKSLKNLFILFVILSCLYAVLYYNKSFLSSSIFKFKNKKPYESYYDYNSFGGELSKNDNYYHDSNYSNNVNNYYSNGSGLINRNTLIIIILLLKILLHSLQQVLQILILINQINYNHKTHLILFQQFNH</sequence>
<proteinExistence type="predicted"/>
<reference evidence="2 3" key="1">
    <citation type="submission" date="2016-08" db="EMBL/GenBank/DDBJ databases">
        <title>A Parts List for Fungal Cellulosomes Revealed by Comparative Genomics.</title>
        <authorList>
            <consortium name="DOE Joint Genome Institute"/>
            <person name="Haitjema C.H."/>
            <person name="Gilmore S.P."/>
            <person name="Henske J.K."/>
            <person name="Solomon K.V."/>
            <person name="De Groot R."/>
            <person name="Kuo A."/>
            <person name="Mondo S.J."/>
            <person name="Salamov A.A."/>
            <person name="Labutti K."/>
            <person name="Zhao Z."/>
            <person name="Chiniquy J."/>
            <person name="Barry K."/>
            <person name="Brewer H.M."/>
            <person name="Purvine S.O."/>
            <person name="Wright A.T."/>
            <person name="Boxma B."/>
            <person name="Van Alen T."/>
            <person name="Hackstein J.H."/>
            <person name="Baker S.E."/>
            <person name="Grigoriev I.V."/>
            <person name="O'Malley M.A."/>
        </authorList>
    </citation>
    <scope>NUCLEOTIDE SEQUENCE [LARGE SCALE GENOMIC DNA]</scope>
    <source>
        <strain evidence="2 3">G1</strain>
    </source>
</reference>
<comment type="caution">
    <text evidence="2">The sequence shown here is derived from an EMBL/GenBank/DDBJ whole genome shotgun (WGS) entry which is preliminary data.</text>
</comment>
<protein>
    <submittedName>
        <fullName evidence="2">Uncharacterized protein</fullName>
    </submittedName>
</protein>
<keyword evidence="1" id="KW-0472">Membrane</keyword>
<evidence type="ECO:0000313" key="3">
    <source>
        <dbReference type="Proteomes" id="UP000193920"/>
    </source>
</evidence>
<feature type="transmembrane region" description="Helical" evidence="1">
    <location>
        <begin position="302"/>
        <end position="319"/>
    </location>
</feature>
<dbReference type="STRING" id="1754190.A0A1Y2EVM6"/>
<dbReference type="Proteomes" id="UP000193920">
    <property type="component" value="Unassembled WGS sequence"/>
</dbReference>
<evidence type="ECO:0000313" key="2">
    <source>
        <dbReference type="EMBL" id="ORY75557.1"/>
    </source>
</evidence>
<organism evidence="2 3">
    <name type="scientific">Neocallimastix californiae</name>
    <dbReference type="NCBI Taxonomy" id="1754190"/>
    <lineage>
        <taxon>Eukaryota</taxon>
        <taxon>Fungi</taxon>
        <taxon>Fungi incertae sedis</taxon>
        <taxon>Chytridiomycota</taxon>
        <taxon>Chytridiomycota incertae sedis</taxon>
        <taxon>Neocallimastigomycetes</taxon>
        <taxon>Neocallimastigales</taxon>
        <taxon>Neocallimastigaceae</taxon>
        <taxon>Neocallimastix</taxon>
    </lineage>
</organism>
<keyword evidence="1" id="KW-0812">Transmembrane</keyword>
<accession>A0A1Y2EVM6</accession>
<dbReference type="AlphaFoldDB" id="A0A1Y2EVM6"/>
<keyword evidence="3" id="KW-1185">Reference proteome</keyword>
<dbReference type="EMBL" id="MCOG01000025">
    <property type="protein sequence ID" value="ORY75557.1"/>
    <property type="molecule type" value="Genomic_DNA"/>
</dbReference>
<gene>
    <name evidence="2" type="ORF">LY90DRAFT_132044</name>
</gene>
<name>A0A1Y2EVM6_9FUNG</name>
<keyword evidence="1" id="KW-1133">Transmembrane helix</keyword>